<protein>
    <recommendedName>
        <fullName evidence="3">Member of asn/thr-rich large protein family</fullName>
    </recommendedName>
</protein>
<dbReference type="RefSeq" id="WP_112149659.1">
    <property type="nucleotide sequence ID" value="NZ_JAXJAF010000224.1"/>
</dbReference>
<proteinExistence type="predicted"/>
<dbReference type="Gene3D" id="2.160.20.10">
    <property type="entry name" value="Single-stranded right-handed beta-helix, Pectin lyase-like"/>
    <property type="match status" value="1"/>
</dbReference>
<dbReference type="SUPFAM" id="SSF51126">
    <property type="entry name" value="Pectin lyase-like"/>
    <property type="match status" value="1"/>
</dbReference>
<reference evidence="1 2" key="1">
    <citation type="submission" date="2017-05" db="EMBL/GenBank/DDBJ databases">
        <title>Host range expansion of the Methanosphaera genus to humans and monogastric animals involves recent and extensive reduction in genome content.</title>
        <authorList>
            <person name="Hoedt E.C."/>
            <person name="Volmer J.G."/>
            <person name="Parks D.H."/>
            <person name="Rosewarne C.P."/>
            <person name="Denman S.E."/>
            <person name="Mcsweeney C.S."/>
            <person name="O Cuiv P."/>
            <person name="Hugenholtz P."/>
            <person name="Tyson G.W."/>
            <person name="Morrison M."/>
        </authorList>
    </citation>
    <scope>NUCLEOTIDE SEQUENCE [LARGE SCALE GENOMIC DNA]</scope>
    <source>
        <strain evidence="1 2">PA5</strain>
    </source>
</reference>
<dbReference type="Proteomes" id="UP000248557">
    <property type="component" value="Unassembled WGS sequence"/>
</dbReference>
<gene>
    <name evidence="1" type="ORF">CA615_05515</name>
</gene>
<organism evidence="1 2">
    <name type="scientific">Methanosphaera stadtmanae</name>
    <dbReference type="NCBI Taxonomy" id="2317"/>
    <lineage>
        <taxon>Archaea</taxon>
        <taxon>Methanobacteriati</taxon>
        <taxon>Methanobacteriota</taxon>
        <taxon>Methanomada group</taxon>
        <taxon>Methanobacteria</taxon>
        <taxon>Methanobacteriales</taxon>
        <taxon>Methanobacteriaceae</taxon>
        <taxon>Methanosphaera</taxon>
    </lineage>
</organism>
<dbReference type="InterPro" id="IPR006626">
    <property type="entry name" value="PbH1"/>
</dbReference>
<dbReference type="AlphaFoldDB" id="A0A328PXZ7"/>
<evidence type="ECO:0000313" key="1">
    <source>
        <dbReference type="EMBL" id="RAP02812.1"/>
    </source>
</evidence>
<sequence length="853" mass="91992">MYNKRICILLVTTFIILLAGFTAISAADVNDTSVDTSSLSSTTQVDKSPVLTTVADNDNNIKTDRDDAIKTQLKTTKKVDTESYVTTKDSTKTKNTNKTIKTENPTITVTDGNYGKYFDDDGTRNINPNTTVILNGAFYNKTFIIDQEFITLTGNNATLHNGHIYVTDMASNSTISNLVINSTGMENVINNEAWDITIKNNKITLTNSEGITEGITNNGDNVLIVNNTVDVYGPAKDIDWTGGPREGLALTFAIFNDGGNNVIIENNTARSGRSKDGEDNPFGTIDGIELKSGNNVTVSNNYIEVSGARFVYGLNALSEVYNVVLSNNTINVTSERYIAGIQIGNSARNCSILDNKIYGVCYNTTIFTQDNEALAFGIITTSMGGSESRNMTVAGNIMNINATIVYGMEIYTTYDTIIDKNLVNAIGNYSMGMSLAHSPNSIVTNNVFNTTGNSNIPINPIVEEIAPANTGIQIQQNSTNAYIANNIVITTDAGNNAKAVNIETTNNVAIINNTLFANGKTGDDAVNASSNLINITVNDNHGPITKYDAMVILNIPKTISTGSTLNLNFTVKDKETEKLINGKAIVKINGVTLKDDDGEIIKLNVVNGIANLSYILKGYSAKEAKVTIVFANSTYNRAESTGMLNITKTNVKLESKDMTVYTGETITINQTLFDSNNNPIYGNTTVAVKINGVTVKNTKIVNGNLLVNITVPSIKAGKNVLTIILGENNRYNSVSVNSTLTVLKQDPVIKIEKITAKPGEYVTLKATIVSNVTKTPVTSGNYVFKINGMTVNNTDEYTFEQVTVQNITNGIATLSTYMDISANDGVYNVTVVYSGNNHINSGRSTESCLIIKA</sequence>
<dbReference type="EMBL" id="NGJK01000071">
    <property type="protein sequence ID" value="RAP02812.1"/>
    <property type="molecule type" value="Genomic_DNA"/>
</dbReference>
<name>A0A328PXZ7_9EURY</name>
<evidence type="ECO:0008006" key="3">
    <source>
        <dbReference type="Google" id="ProtNLM"/>
    </source>
</evidence>
<dbReference type="InterPro" id="IPR011050">
    <property type="entry name" value="Pectin_lyase_fold/virulence"/>
</dbReference>
<dbReference type="SMART" id="SM00710">
    <property type="entry name" value="PbH1"/>
    <property type="match status" value="11"/>
</dbReference>
<accession>A0A328PXZ7</accession>
<dbReference type="InterPro" id="IPR012334">
    <property type="entry name" value="Pectin_lyas_fold"/>
</dbReference>
<comment type="caution">
    <text evidence="1">The sequence shown here is derived from an EMBL/GenBank/DDBJ whole genome shotgun (WGS) entry which is preliminary data.</text>
</comment>
<evidence type="ECO:0000313" key="2">
    <source>
        <dbReference type="Proteomes" id="UP000248557"/>
    </source>
</evidence>